<dbReference type="EMBL" id="JARBJD010000013">
    <property type="protein sequence ID" value="KAK2961952.1"/>
    <property type="molecule type" value="Genomic_DNA"/>
</dbReference>
<reference evidence="1 2" key="1">
    <citation type="journal article" date="2022" name="bioRxiv">
        <title>Genomics of Preaxostyla Flagellates Illuminates Evolutionary Transitions and the Path Towards Mitochondrial Loss.</title>
        <authorList>
            <person name="Novak L.V.F."/>
            <person name="Treitli S.C."/>
            <person name="Pyrih J."/>
            <person name="Halakuc P."/>
            <person name="Pipaliya S.V."/>
            <person name="Vacek V."/>
            <person name="Brzon O."/>
            <person name="Soukal P."/>
            <person name="Eme L."/>
            <person name="Dacks J.B."/>
            <person name="Karnkowska A."/>
            <person name="Elias M."/>
            <person name="Hampl V."/>
        </authorList>
    </citation>
    <scope>NUCLEOTIDE SEQUENCE [LARGE SCALE GENOMIC DNA]</scope>
    <source>
        <strain evidence="1">NAU3</strain>
        <tissue evidence="1">Gut</tissue>
    </source>
</reference>
<evidence type="ECO:0000313" key="1">
    <source>
        <dbReference type="EMBL" id="KAK2961952.1"/>
    </source>
</evidence>
<evidence type="ECO:0000313" key="2">
    <source>
        <dbReference type="Proteomes" id="UP001281761"/>
    </source>
</evidence>
<gene>
    <name evidence="1" type="ORF">BLNAU_3008</name>
</gene>
<organism evidence="1 2">
    <name type="scientific">Blattamonas nauphoetae</name>
    <dbReference type="NCBI Taxonomy" id="2049346"/>
    <lineage>
        <taxon>Eukaryota</taxon>
        <taxon>Metamonada</taxon>
        <taxon>Preaxostyla</taxon>
        <taxon>Oxymonadida</taxon>
        <taxon>Blattamonas</taxon>
    </lineage>
</organism>
<dbReference type="Proteomes" id="UP001281761">
    <property type="component" value="Unassembled WGS sequence"/>
</dbReference>
<protein>
    <submittedName>
        <fullName evidence="1">Uncharacterized protein</fullName>
    </submittedName>
</protein>
<proteinExistence type="predicted"/>
<accession>A0ABQ9YDW3</accession>
<comment type="caution">
    <text evidence="1">The sequence shown here is derived from an EMBL/GenBank/DDBJ whole genome shotgun (WGS) entry which is preliminary data.</text>
</comment>
<keyword evidence="2" id="KW-1185">Reference proteome</keyword>
<sequence length="181" mass="20805">MKQKATDRPIWVGTESLQILDRTAHKLSPTTLTQIFKLEVVINWRTAFTLPIDEGEWELKIRASENTFWNVMLGFLKHPLPENATEQCCGQYFGGIGGDFVLWYGQMWKGGEFKPEGTNKKCQRIGQTAAIRVNMRTREARLFVDEEEQPGIFTDIPSPLCLGITTHKENHQVEVLWLKQL</sequence>
<name>A0ABQ9YDW3_9EUKA</name>